<reference evidence="3 4" key="1">
    <citation type="submission" date="2022-05" db="EMBL/GenBank/DDBJ databases">
        <authorList>
            <consortium name="Genoscope - CEA"/>
            <person name="William W."/>
        </authorList>
    </citation>
    <scope>NUCLEOTIDE SEQUENCE [LARGE SCALE GENOMIC DNA]</scope>
</reference>
<name>A0ABN8M7D3_9CNID</name>
<sequence>DRYIYHPDYENHSSTMFTELSSRFCENVTVLFQGEPQFGHCKVNDIINGSVVVNFTLVFIRGNKSVDNLLQVLKESVDNGSVLVIPVERETLHLILSSTTAPPTTVQVLPPSVAARKKSMSPWIIAVLAAIAGLVFLVFICAIIHCCVLRKRKVKKRGI</sequence>
<evidence type="ECO:0000313" key="4">
    <source>
        <dbReference type="Proteomes" id="UP001159427"/>
    </source>
</evidence>
<dbReference type="Gene3D" id="3.30.70.960">
    <property type="entry name" value="SEA domain"/>
    <property type="match status" value="1"/>
</dbReference>
<gene>
    <name evidence="3" type="ORF">PEVE_00026246</name>
</gene>
<dbReference type="InterPro" id="IPR000082">
    <property type="entry name" value="SEA_dom"/>
</dbReference>
<keyword evidence="4" id="KW-1185">Reference proteome</keyword>
<dbReference type="PROSITE" id="PS50024">
    <property type="entry name" value="SEA"/>
    <property type="match status" value="1"/>
</dbReference>
<dbReference type="SUPFAM" id="SSF82671">
    <property type="entry name" value="SEA domain"/>
    <property type="match status" value="1"/>
</dbReference>
<protein>
    <recommendedName>
        <fullName evidence="2">SEA domain-containing protein</fullName>
    </recommendedName>
</protein>
<keyword evidence="1" id="KW-0472">Membrane</keyword>
<keyword evidence="1" id="KW-0812">Transmembrane</keyword>
<comment type="caution">
    <text evidence="3">The sequence shown here is derived from an EMBL/GenBank/DDBJ whole genome shotgun (WGS) entry which is preliminary data.</text>
</comment>
<dbReference type="InterPro" id="IPR036364">
    <property type="entry name" value="SEA_dom_sf"/>
</dbReference>
<dbReference type="Pfam" id="PF01390">
    <property type="entry name" value="SEA"/>
    <property type="match status" value="1"/>
</dbReference>
<evidence type="ECO:0000256" key="1">
    <source>
        <dbReference type="SAM" id="Phobius"/>
    </source>
</evidence>
<evidence type="ECO:0000259" key="2">
    <source>
        <dbReference type="PROSITE" id="PS50024"/>
    </source>
</evidence>
<dbReference type="EMBL" id="CALNXI010000355">
    <property type="protein sequence ID" value="CAH3025495.1"/>
    <property type="molecule type" value="Genomic_DNA"/>
</dbReference>
<dbReference type="Proteomes" id="UP001159427">
    <property type="component" value="Unassembled WGS sequence"/>
</dbReference>
<evidence type="ECO:0000313" key="3">
    <source>
        <dbReference type="EMBL" id="CAH3025495.1"/>
    </source>
</evidence>
<accession>A0ABN8M7D3</accession>
<feature type="transmembrane region" description="Helical" evidence="1">
    <location>
        <begin position="123"/>
        <end position="149"/>
    </location>
</feature>
<organism evidence="3 4">
    <name type="scientific">Porites evermanni</name>
    <dbReference type="NCBI Taxonomy" id="104178"/>
    <lineage>
        <taxon>Eukaryota</taxon>
        <taxon>Metazoa</taxon>
        <taxon>Cnidaria</taxon>
        <taxon>Anthozoa</taxon>
        <taxon>Hexacorallia</taxon>
        <taxon>Scleractinia</taxon>
        <taxon>Fungiina</taxon>
        <taxon>Poritidae</taxon>
        <taxon>Porites</taxon>
    </lineage>
</organism>
<feature type="domain" description="SEA" evidence="2">
    <location>
        <begin position="1"/>
        <end position="106"/>
    </location>
</feature>
<feature type="non-terminal residue" evidence="3">
    <location>
        <position position="1"/>
    </location>
</feature>
<proteinExistence type="predicted"/>
<keyword evidence="1" id="KW-1133">Transmembrane helix</keyword>